<dbReference type="RefSeq" id="WP_152571371.1">
    <property type="nucleotide sequence ID" value="NZ_JGZL01000019.1"/>
</dbReference>
<keyword evidence="2" id="KW-1185">Reference proteome</keyword>
<organism evidence="1 2">
    <name type="scientific">Bifidobacterium ruminantium</name>
    <dbReference type="NCBI Taxonomy" id="78346"/>
    <lineage>
        <taxon>Bacteria</taxon>
        <taxon>Bacillati</taxon>
        <taxon>Actinomycetota</taxon>
        <taxon>Actinomycetes</taxon>
        <taxon>Bifidobacteriales</taxon>
        <taxon>Bifidobacteriaceae</taxon>
        <taxon>Bifidobacterium</taxon>
    </lineage>
</organism>
<dbReference type="Proteomes" id="UP000029078">
    <property type="component" value="Unassembled WGS sequence"/>
</dbReference>
<name>A0A087CPJ0_BIFRU</name>
<accession>A0A087CPJ0</accession>
<dbReference type="AlphaFoldDB" id="A0A087CPJ0"/>
<proteinExistence type="predicted"/>
<evidence type="ECO:0000313" key="1">
    <source>
        <dbReference type="EMBL" id="KFI85190.1"/>
    </source>
</evidence>
<sequence>MESVITMPVEFRLECFKMMRGISFTNAWYWNDGAALSVDEKQSLRAYSISHGSDTEMLSPVQLEVFMRECVSDLLDDDGNVISVSMPSLMVGENELRDSLSGGMWGTWLHRACSEYCAYHARESRNVMVTSLNVDYACRELASVWRFSDIARILRGVDLRQIDGIASALDALRSLDSSRVSAVCESLDLPVNEWWVDYNSVAVPVGDSSVLLDIP</sequence>
<dbReference type="STRING" id="78346.BRUM_1872"/>
<dbReference type="EMBL" id="JGZL01000019">
    <property type="protein sequence ID" value="KFI85190.1"/>
    <property type="molecule type" value="Genomic_DNA"/>
</dbReference>
<protein>
    <submittedName>
        <fullName evidence="1">Uncharacterized protein</fullName>
    </submittedName>
</protein>
<comment type="caution">
    <text evidence="1">The sequence shown here is derived from an EMBL/GenBank/DDBJ whole genome shotgun (WGS) entry which is preliminary data.</text>
</comment>
<evidence type="ECO:0000313" key="2">
    <source>
        <dbReference type="Proteomes" id="UP000029078"/>
    </source>
</evidence>
<reference evidence="1 2" key="1">
    <citation type="submission" date="2014-03" db="EMBL/GenBank/DDBJ databases">
        <title>Genomics of Bifidobacteria.</title>
        <authorList>
            <person name="Ventura M."/>
            <person name="Milani C."/>
            <person name="Lugli G.A."/>
        </authorList>
    </citation>
    <scope>NUCLEOTIDE SEQUENCE [LARGE SCALE GENOMIC DNA]</scope>
    <source>
        <strain evidence="1 2">LMG 21811</strain>
    </source>
</reference>
<gene>
    <name evidence="1" type="ORF">BRUM_1872</name>
</gene>